<dbReference type="EMBL" id="QNZM01000273">
    <property type="protein sequence ID" value="RTZ78680.1"/>
    <property type="molecule type" value="Genomic_DNA"/>
</dbReference>
<gene>
    <name evidence="1" type="ORF">DSY98_06975</name>
</gene>
<comment type="caution">
    <text evidence="1">The sequence shown here is derived from an EMBL/GenBank/DDBJ whole genome shotgun (WGS) entry which is preliminary data.</text>
</comment>
<evidence type="ECO:0000313" key="2">
    <source>
        <dbReference type="Proteomes" id="UP000286732"/>
    </source>
</evidence>
<evidence type="ECO:0000313" key="1">
    <source>
        <dbReference type="EMBL" id="RTZ78680.1"/>
    </source>
</evidence>
<protein>
    <submittedName>
        <fullName evidence="1">Uncharacterized protein</fullName>
    </submittedName>
</protein>
<sequence length="89" mass="10272">MTRHSAFPSFLFLLTILSKGFRKEAFLSGAMEIFAVYCPIPNFAASPEHKRESLFSLFSTVAFWIEFVYRLRLILQLPEVVSIVRTVLQ</sequence>
<dbReference type="Proteomes" id="UP000286732">
    <property type="component" value="Unassembled WGS sequence"/>
</dbReference>
<accession>A0A432G5U8</accession>
<dbReference type="AlphaFoldDB" id="A0A432G5U8"/>
<organism evidence="1 2">
    <name type="scientific">SAR324 cluster bacterium</name>
    <dbReference type="NCBI Taxonomy" id="2024889"/>
    <lineage>
        <taxon>Bacteria</taxon>
        <taxon>Deltaproteobacteria</taxon>
        <taxon>SAR324 cluster</taxon>
    </lineage>
</organism>
<name>A0A432G5U8_9DELT</name>
<proteinExistence type="predicted"/>
<reference evidence="1 2" key="1">
    <citation type="submission" date="2018-06" db="EMBL/GenBank/DDBJ databases">
        <title>Combined omics and stable isotope probing to characterize newly discovered Mariana Back-Arc vent microbial communities.</title>
        <authorList>
            <person name="Trembath-Reichert E."/>
            <person name="Huber J.A."/>
        </authorList>
    </citation>
    <scope>NUCLEOTIDE SEQUENCE [LARGE SCALE GENOMIC DNA]</scope>
    <source>
        <strain evidence="1">MAG 63_2</strain>
    </source>
</reference>